<dbReference type="PANTHER" id="PTHR43283:SF7">
    <property type="entry name" value="BETA-LACTAMASE-RELATED DOMAIN-CONTAINING PROTEIN"/>
    <property type="match status" value="1"/>
</dbReference>
<dbReference type="PANTHER" id="PTHR43283">
    <property type="entry name" value="BETA-LACTAMASE-RELATED"/>
    <property type="match status" value="1"/>
</dbReference>
<name>A0A1H5WHQ7_XYLRU</name>
<organism evidence="2 3">
    <name type="scientific">Xylanibacter ruminicola</name>
    <name type="common">Prevotella ruminicola</name>
    <dbReference type="NCBI Taxonomy" id="839"/>
    <lineage>
        <taxon>Bacteria</taxon>
        <taxon>Pseudomonadati</taxon>
        <taxon>Bacteroidota</taxon>
        <taxon>Bacteroidia</taxon>
        <taxon>Bacteroidales</taxon>
        <taxon>Prevotellaceae</taxon>
        <taxon>Xylanibacter</taxon>
    </lineage>
</organism>
<dbReference type="EMBL" id="FNUV01000006">
    <property type="protein sequence ID" value="SEF98791.1"/>
    <property type="molecule type" value="Genomic_DNA"/>
</dbReference>
<dbReference type="AlphaFoldDB" id="A0A1H5WHQ7"/>
<accession>A0A1H5WHQ7</accession>
<protein>
    <submittedName>
        <fullName evidence="2">CubicO group peptidase, beta-lactamase class C family</fullName>
    </submittedName>
</protein>
<dbReference type="InterPro" id="IPR001466">
    <property type="entry name" value="Beta-lactam-related"/>
</dbReference>
<reference evidence="2 3" key="1">
    <citation type="submission" date="2016-10" db="EMBL/GenBank/DDBJ databases">
        <authorList>
            <person name="de Groot N.N."/>
        </authorList>
    </citation>
    <scope>NUCLEOTIDE SEQUENCE [LARGE SCALE GENOMIC DNA]</scope>
    <source>
        <strain evidence="2 3">AR32</strain>
    </source>
</reference>
<dbReference type="Pfam" id="PF00144">
    <property type="entry name" value="Beta-lactamase"/>
    <property type="match status" value="1"/>
</dbReference>
<proteinExistence type="predicted"/>
<gene>
    <name evidence="2" type="ORF">SAMN05216354_2346</name>
</gene>
<evidence type="ECO:0000313" key="2">
    <source>
        <dbReference type="EMBL" id="SEF98791.1"/>
    </source>
</evidence>
<evidence type="ECO:0000259" key="1">
    <source>
        <dbReference type="Pfam" id="PF00144"/>
    </source>
</evidence>
<dbReference type="SUPFAM" id="SSF56601">
    <property type="entry name" value="beta-lactamase/transpeptidase-like"/>
    <property type="match status" value="1"/>
</dbReference>
<dbReference type="InterPro" id="IPR012338">
    <property type="entry name" value="Beta-lactam/transpept-like"/>
</dbReference>
<dbReference type="Gene3D" id="3.40.710.10">
    <property type="entry name" value="DD-peptidase/beta-lactamase superfamily"/>
    <property type="match status" value="1"/>
</dbReference>
<dbReference type="InterPro" id="IPR050789">
    <property type="entry name" value="Diverse_Enzym_Activities"/>
</dbReference>
<sequence>MRKKHLTGIVLLSSLCMVMHSCSIIRGLRADGQSGPHIYSFEHHAHDTITNGTQAFQFPYAEKQAVWIDTLHFFNQAPRYHNITLQKALAGKTDTQGILIIQNDSIVYEKCFGDISTDRLATIFSISKSITSLLCGIAVDDGFIKSVDDAVTDYLPELKKKDPMWQKLTIRHLLNMQSGLDFDDTYSLRIKHLKRLNAMAKLNYGHNLRKQIRQQKFRCAPGTEYRYESMTSQILGVVIERATGKRYADYLSEKVWRPLQMESPATINIDSHKHDLAHAFGGISTTMKDLAKLGRLYLNRGMWNGKRIVSEDWIRQSTEYDNDNHGYHFCWYNTSSIGAEKPLYPGFYAHGIRGQVLYVNPHNQLIMVRIGKHDNTYASIPYLFEQLSDSFSGELPRIGEKSK</sequence>
<dbReference type="RefSeq" id="WP_103916045.1">
    <property type="nucleotide sequence ID" value="NZ_FNUV01000006.1"/>
</dbReference>
<evidence type="ECO:0000313" key="3">
    <source>
        <dbReference type="Proteomes" id="UP000236735"/>
    </source>
</evidence>
<feature type="domain" description="Beta-lactamase-related" evidence="1">
    <location>
        <begin position="98"/>
        <end position="369"/>
    </location>
</feature>
<dbReference type="Proteomes" id="UP000236735">
    <property type="component" value="Unassembled WGS sequence"/>
</dbReference>